<dbReference type="PROSITE" id="PS00676">
    <property type="entry name" value="SIGMA54_INTERACT_2"/>
    <property type="match status" value="1"/>
</dbReference>
<dbReference type="InterPro" id="IPR025944">
    <property type="entry name" value="Sigma_54_int_dom_CS"/>
</dbReference>
<dbReference type="Pfam" id="PF25601">
    <property type="entry name" value="AAA_lid_14"/>
    <property type="match status" value="1"/>
</dbReference>
<dbReference type="NCBIfam" id="TIGR00229">
    <property type="entry name" value="sensory_box"/>
    <property type="match status" value="1"/>
</dbReference>
<dbReference type="Proteomes" id="UP000675664">
    <property type="component" value="Unassembled WGS sequence"/>
</dbReference>
<evidence type="ECO:0000256" key="4">
    <source>
        <dbReference type="ARBA" id="ARBA00023125"/>
    </source>
</evidence>
<evidence type="ECO:0000259" key="7">
    <source>
        <dbReference type="PROSITE" id="PS50112"/>
    </source>
</evidence>
<dbReference type="GO" id="GO:0005524">
    <property type="term" value="F:ATP binding"/>
    <property type="evidence" value="ECO:0007669"/>
    <property type="project" value="UniProtKB-KW"/>
</dbReference>
<evidence type="ECO:0000256" key="1">
    <source>
        <dbReference type="ARBA" id="ARBA00022741"/>
    </source>
</evidence>
<dbReference type="Pfam" id="PF02954">
    <property type="entry name" value="HTH_8"/>
    <property type="match status" value="1"/>
</dbReference>
<dbReference type="PROSITE" id="PS00688">
    <property type="entry name" value="SIGMA54_INTERACT_3"/>
    <property type="match status" value="1"/>
</dbReference>
<dbReference type="InterPro" id="IPR002197">
    <property type="entry name" value="HTH_Fis"/>
</dbReference>
<dbReference type="SUPFAM" id="SSF55785">
    <property type="entry name" value="PYP-like sensor domain (PAS domain)"/>
    <property type="match status" value="2"/>
</dbReference>
<dbReference type="InterPro" id="IPR027417">
    <property type="entry name" value="P-loop_NTPase"/>
</dbReference>
<comment type="caution">
    <text evidence="8">The sequence shown here is derived from an EMBL/GenBank/DDBJ whole genome shotgun (WGS) entry which is preliminary data.</text>
</comment>
<dbReference type="EMBL" id="JAGSND010000003">
    <property type="protein sequence ID" value="MBR0597455.1"/>
    <property type="molecule type" value="Genomic_DNA"/>
</dbReference>
<dbReference type="PROSITE" id="PS50112">
    <property type="entry name" value="PAS"/>
    <property type="match status" value="1"/>
</dbReference>
<feature type="domain" description="PAS" evidence="7">
    <location>
        <begin position="163"/>
        <end position="206"/>
    </location>
</feature>
<proteinExistence type="predicted"/>
<dbReference type="Pfam" id="PF00989">
    <property type="entry name" value="PAS"/>
    <property type="match status" value="1"/>
</dbReference>
<dbReference type="InterPro" id="IPR003593">
    <property type="entry name" value="AAA+_ATPase"/>
</dbReference>
<sequence length="614" mass="68739">MSGNGMCKDSKIKVDSMKVLHQDSKHNFGPNVPQDALERLLYQNAFLTAILDSLDVGVCFVNKEKEIIYVNKEQLNIHNLTMESVLGKQVGEIFPGTGHIDVLETGISSTKDEIQFNTTGATVRPKYTPIVDGDNNLIGSLAFVKAIEDYREFSIEVKSIKSIYERFSLIFNNLQEAIVAVDTMGKVVYANSAYLQICGEDMENVLKNKLKFEGLGTIAMNTLRNAKSINDNLLSSKDMQLEVISFPIIVDEEVVGCICIIRDITVVQTLTERLERTTHMAEYFKKQIYRQKALPTAFETIIGNSACLKEQLTIAAKAAVTSCRVMIRGSNGAGKELIARAIHASSTRSTGPFIAVNCAALPDALLESELFGYDEGAFTGAKKGGKPGKFELANGGTLFLDEIGDMSVYMQAKLLRILQNMENERIGGTKVQKLDVRVISATNRDLEQMIVDGQFREDLYYRMNVVMVTVPDLKERKGDIPMLSDYFLKKYSKSEEDPITISKEALELLELYDWPGNVRELENVIERSVVFAENGVIQPFHLPSNLWLNDFEEEKQSVVIIGNTKPLEELVMECEKQAIKRAILEAGNNKSKAMEALQLSRRAFYYKLNKYNIS</sequence>
<dbReference type="InterPro" id="IPR025943">
    <property type="entry name" value="Sigma_54_int_dom_ATP-bd_2"/>
</dbReference>
<keyword evidence="9" id="KW-1185">Reference proteome</keyword>
<dbReference type="SUPFAM" id="SSF46689">
    <property type="entry name" value="Homeodomain-like"/>
    <property type="match status" value="1"/>
</dbReference>
<keyword evidence="4" id="KW-0238">DNA-binding</keyword>
<organism evidence="8 9">
    <name type="scientific">Sinanaerobacter chloroacetimidivorans</name>
    <dbReference type="NCBI Taxonomy" id="2818044"/>
    <lineage>
        <taxon>Bacteria</taxon>
        <taxon>Bacillati</taxon>
        <taxon>Bacillota</taxon>
        <taxon>Clostridia</taxon>
        <taxon>Peptostreptococcales</taxon>
        <taxon>Anaerovoracaceae</taxon>
        <taxon>Sinanaerobacter</taxon>
    </lineage>
</organism>
<dbReference type="AlphaFoldDB" id="A0A8J7W218"/>
<dbReference type="Pfam" id="PF13188">
    <property type="entry name" value="PAS_8"/>
    <property type="match status" value="1"/>
</dbReference>
<dbReference type="CDD" id="cd00009">
    <property type="entry name" value="AAA"/>
    <property type="match status" value="1"/>
</dbReference>
<evidence type="ECO:0000256" key="3">
    <source>
        <dbReference type="ARBA" id="ARBA00023015"/>
    </source>
</evidence>
<dbReference type="Pfam" id="PF00158">
    <property type="entry name" value="Sigma54_activat"/>
    <property type="match status" value="1"/>
</dbReference>
<dbReference type="GO" id="GO:0006355">
    <property type="term" value="P:regulation of DNA-templated transcription"/>
    <property type="evidence" value="ECO:0007669"/>
    <property type="project" value="InterPro"/>
</dbReference>
<dbReference type="InterPro" id="IPR013767">
    <property type="entry name" value="PAS_fold"/>
</dbReference>
<dbReference type="Gene3D" id="3.30.450.20">
    <property type="entry name" value="PAS domain"/>
    <property type="match status" value="2"/>
</dbReference>
<dbReference type="SMART" id="SM00382">
    <property type="entry name" value="AAA"/>
    <property type="match status" value="1"/>
</dbReference>
<dbReference type="InterPro" id="IPR058031">
    <property type="entry name" value="AAA_lid_NorR"/>
</dbReference>
<evidence type="ECO:0000256" key="2">
    <source>
        <dbReference type="ARBA" id="ARBA00022840"/>
    </source>
</evidence>
<name>A0A8J7W218_9FIRM</name>
<dbReference type="SUPFAM" id="SSF52540">
    <property type="entry name" value="P-loop containing nucleoside triphosphate hydrolases"/>
    <property type="match status" value="1"/>
</dbReference>
<feature type="domain" description="Sigma-54 factor interaction" evidence="6">
    <location>
        <begin position="301"/>
        <end position="530"/>
    </location>
</feature>
<dbReference type="PANTHER" id="PTHR32071">
    <property type="entry name" value="TRANSCRIPTIONAL REGULATORY PROTEIN"/>
    <property type="match status" value="1"/>
</dbReference>
<evidence type="ECO:0000259" key="6">
    <source>
        <dbReference type="PROSITE" id="PS50045"/>
    </source>
</evidence>
<dbReference type="GO" id="GO:0043565">
    <property type="term" value="F:sequence-specific DNA binding"/>
    <property type="evidence" value="ECO:0007669"/>
    <property type="project" value="InterPro"/>
</dbReference>
<reference evidence="8" key="2">
    <citation type="submission" date="2021-04" db="EMBL/GenBank/DDBJ databases">
        <authorList>
            <person name="Liu J."/>
        </authorList>
    </citation>
    <scope>NUCLEOTIDE SEQUENCE</scope>
    <source>
        <strain evidence="8">BAD-6</strain>
    </source>
</reference>
<keyword evidence="3" id="KW-0805">Transcription regulation</keyword>
<dbReference type="Gene3D" id="3.40.50.300">
    <property type="entry name" value="P-loop containing nucleotide triphosphate hydrolases"/>
    <property type="match status" value="1"/>
</dbReference>
<reference evidence="8" key="1">
    <citation type="submission" date="2021-04" db="EMBL/GenBank/DDBJ databases">
        <title>Sinoanaerobacter chloroacetimidivorans sp. nov., an obligate anaerobic bacterium isolated from anaerobic sludge.</title>
        <authorList>
            <person name="Bao Y."/>
        </authorList>
    </citation>
    <scope>NUCLEOTIDE SEQUENCE</scope>
    <source>
        <strain evidence="8">BAD-6</strain>
    </source>
</reference>
<dbReference type="PANTHER" id="PTHR32071:SF57">
    <property type="entry name" value="C4-DICARBOXYLATE TRANSPORT TRANSCRIPTIONAL REGULATORY PROTEIN DCTD"/>
    <property type="match status" value="1"/>
</dbReference>
<keyword evidence="1" id="KW-0547">Nucleotide-binding</keyword>
<dbReference type="FunFam" id="3.40.50.300:FF:000006">
    <property type="entry name" value="DNA-binding transcriptional regulator NtrC"/>
    <property type="match status" value="1"/>
</dbReference>
<accession>A0A8J7W218</accession>
<dbReference type="InterPro" id="IPR002078">
    <property type="entry name" value="Sigma_54_int"/>
</dbReference>
<evidence type="ECO:0000256" key="5">
    <source>
        <dbReference type="ARBA" id="ARBA00023163"/>
    </source>
</evidence>
<evidence type="ECO:0000313" key="8">
    <source>
        <dbReference type="EMBL" id="MBR0597455.1"/>
    </source>
</evidence>
<dbReference type="InterPro" id="IPR009057">
    <property type="entry name" value="Homeodomain-like_sf"/>
</dbReference>
<dbReference type="Gene3D" id="1.10.10.60">
    <property type="entry name" value="Homeodomain-like"/>
    <property type="match status" value="1"/>
</dbReference>
<dbReference type="Gene3D" id="1.10.8.60">
    <property type="match status" value="1"/>
</dbReference>
<protein>
    <submittedName>
        <fullName evidence="8">Sigma 54-interacting transcriptional regulator</fullName>
    </submittedName>
</protein>
<dbReference type="InterPro" id="IPR035965">
    <property type="entry name" value="PAS-like_dom_sf"/>
</dbReference>
<keyword evidence="5" id="KW-0804">Transcription</keyword>
<keyword evidence="2" id="KW-0067">ATP-binding</keyword>
<gene>
    <name evidence="8" type="ORF">KCX82_06205</name>
</gene>
<dbReference type="SMART" id="SM00091">
    <property type="entry name" value="PAS"/>
    <property type="match status" value="2"/>
</dbReference>
<evidence type="ECO:0000313" key="9">
    <source>
        <dbReference type="Proteomes" id="UP000675664"/>
    </source>
</evidence>
<dbReference type="PROSITE" id="PS50045">
    <property type="entry name" value="SIGMA54_INTERACT_4"/>
    <property type="match status" value="1"/>
</dbReference>
<dbReference type="InterPro" id="IPR000014">
    <property type="entry name" value="PAS"/>
</dbReference>